<dbReference type="Gene3D" id="3.30.460.10">
    <property type="entry name" value="Beta Polymerase, domain 2"/>
    <property type="match status" value="1"/>
</dbReference>
<accession>A0A917HG42</accession>
<dbReference type="PANTHER" id="PTHR34822:SF1">
    <property type="entry name" value="GRPB FAMILY PROTEIN"/>
    <property type="match status" value="1"/>
</dbReference>
<reference evidence="1" key="1">
    <citation type="journal article" date="2014" name="Int. J. Syst. Evol. Microbiol.">
        <title>Complete genome sequence of Corynebacterium casei LMG S-19264T (=DSM 44701T), isolated from a smear-ripened cheese.</title>
        <authorList>
            <consortium name="US DOE Joint Genome Institute (JGI-PGF)"/>
            <person name="Walter F."/>
            <person name="Albersmeier A."/>
            <person name="Kalinowski J."/>
            <person name="Ruckert C."/>
        </authorList>
    </citation>
    <scope>NUCLEOTIDE SEQUENCE</scope>
    <source>
        <strain evidence="1">CGMCC 1.12754</strain>
    </source>
</reference>
<dbReference type="InterPro" id="IPR007344">
    <property type="entry name" value="GrpB/CoaE"/>
</dbReference>
<protein>
    <recommendedName>
        <fullName evidence="3">GrpB family protein</fullName>
    </recommendedName>
</protein>
<dbReference type="SUPFAM" id="SSF81301">
    <property type="entry name" value="Nucleotidyltransferase"/>
    <property type="match status" value="1"/>
</dbReference>
<dbReference type="InterPro" id="IPR043519">
    <property type="entry name" value="NT_sf"/>
</dbReference>
<comment type="caution">
    <text evidence="1">The sequence shown here is derived from an EMBL/GenBank/DDBJ whole genome shotgun (WGS) entry which is preliminary data.</text>
</comment>
<evidence type="ECO:0008006" key="3">
    <source>
        <dbReference type="Google" id="ProtNLM"/>
    </source>
</evidence>
<dbReference type="PANTHER" id="PTHR34822">
    <property type="entry name" value="GRPB DOMAIN PROTEIN (AFU_ORTHOLOGUE AFUA_1G01530)"/>
    <property type="match status" value="1"/>
</dbReference>
<proteinExistence type="predicted"/>
<dbReference type="Proteomes" id="UP000622860">
    <property type="component" value="Unassembled WGS sequence"/>
</dbReference>
<dbReference type="AlphaFoldDB" id="A0A917HG42"/>
<dbReference type="EMBL" id="BMFR01000010">
    <property type="protein sequence ID" value="GGG78571.1"/>
    <property type="molecule type" value="Genomic_DNA"/>
</dbReference>
<dbReference type="RefSeq" id="WP_188455702.1">
    <property type="nucleotide sequence ID" value="NZ_BMFR01000010.1"/>
</dbReference>
<evidence type="ECO:0000313" key="2">
    <source>
        <dbReference type="Proteomes" id="UP000622860"/>
    </source>
</evidence>
<dbReference type="Pfam" id="PF04229">
    <property type="entry name" value="GrpB"/>
    <property type="match status" value="1"/>
</dbReference>
<gene>
    <name evidence="1" type="ORF">GCM10011398_24840</name>
</gene>
<name>A0A917HG42_9BACI</name>
<keyword evidence="2" id="KW-1185">Reference proteome</keyword>
<reference evidence="1" key="2">
    <citation type="submission" date="2020-09" db="EMBL/GenBank/DDBJ databases">
        <authorList>
            <person name="Sun Q."/>
            <person name="Zhou Y."/>
        </authorList>
    </citation>
    <scope>NUCLEOTIDE SEQUENCE</scope>
    <source>
        <strain evidence="1">CGMCC 1.12754</strain>
    </source>
</reference>
<evidence type="ECO:0000313" key="1">
    <source>
        <dbReference type="EMBL" id="GGG78571.1"/>
    </source>
</evidence>
<organism evidence="1 2">
    <name type="scientific">Virgibacillus oceani</name>
    <dbReference type="NCBI Taxonomy" id="1479511"/>
    <lineage>
        <taxon>Bacteria</taxon>
        <taxon>Bacillati</taxon>
        <taxon>Bacillota</taxon>
        <taxon>Bacilli</taxon>
        <taxon>Bacillales</taxon>
        <taxon>Bacillaceae</taxon>
        <taxon>Virgibacillus</taxon>
    </lineage>
</organism>
<sequence length="184" mass="21809">MKNRHESANVPVWAIEAVEIQKNNPKWLDKGAKERETLYKLLSPFGIKEVEHIGSTSIPHLPAKPIIDLMASISSMNQLKKIRDVLTTDGWHYVSPELDMQPWRRFFVKVKNDKRFAHLHLVKIGEKRWEERLRFRNILRANPYLVDEYTVVKNELAKKFRNDREAYTEAKTDFINRVLSIYHE</sequence>